<evidence type="ECO:0000313" key="3">
    <source>
        <dbReference type="Proteomes" id="UP000381693"/>
    </source>
</evidence>
<dbReference type="PANTHER" id="PTHR30037">
    <property type="entry name" value="DNA-3-METHYLADENINE GLYCOSYLASE 1"/>
    <property type="match status" value="1"/>
</dbReference>
<feature type="binding site" evidence="1">
    <location>
        <position position="32"/>
    </location>
    <ligand>
        <name>Zn(2+)</name>
        <dbReference type="ChEBI" id="CHEBI:29105"/>
    </ligand>
</feature>
<sequence length="234" mass="26847">MPLYSILPKRGLAEENKSRYGKRIVSPKLVRCPWAEGDPLLADYHDREWGVPEFDPRSLYEKLVLDAFQAGLSWLLILRKRTALREAFAGFHPERVARYGRREIERLLGNPAIVRSRAKIESAIRSARLWIEIMEREPGGFTRFVWKHVGETPQIHRYQTPEEVPAQSELSGRMSKEFRKRGFSFCGPVILYAFAQGIGMVNDHLVGCHRHAACGIGRLPERRSGSFPNRRPIG</sequence>
<dbReference type="EMBL" id="CABFUZ020000111">
    <property type="protein sequence ID" value="VVM06317.1"/>
    <property type="molecule type" value="Genomic_DNA"/>
</dbReference>
<feature type="binding site" evidence="1">
    <location>
        <position position="208"/>
    </location>
    <ligand>
        <name>Zn(2+)</name>
        <dbReference type="ChEBI" id="CHEBI:29105"/>
    </ligand>
</feature>
<keyword evidence="2" id="KW-0326">Glycosidase</keyword>
<organism evidence="2 3">
    <name type="scientific">Methylacidimicrobium cyclopophantes</name>
    <dbReference type="NCBI Taxonomy" id="1041766"/>
    <lineage>
        <taxon>Bacteria</taxon>
        <taxon>Pseudomonadati</taxon>
        <taxon>Verrucomicrobiota</taxon>
        <taxon>Methylacidimicrobium</taxon>
    </lineage>
</organism>
<keyword evidence="1" id="KW-0479">Metal-binding</keyword>
<dbReference type="PANTHER" id="PTHR30037:SF4">
    <property type="entry name" value="DNA-3-METHYLADENINE GLYCOSYLASE I"/>
    <property type="match status" value="1"/>
</dbReference>
<dbReference type="Gene3D" id="1.10.340.30">
    <property type="entry name" value="Hypothetical protein, domain 2"/>
    <property type="match status" value="1"/>
</dbReference>
<dbReference type="SUPFAM" id="SSF48150">
    <property type="entry name" value="DNA-glycosylase"/>
    <property type="match status" value="1"/>
</dbReference>
<dbReference type="Pfam" id="PF03352">
    <property type="entry name" value="Adenine_glyco"/>
    <property type="match status" value="1"/>
</dbReference>
<accession>A0A5E6MJR7</accession>
<evidence type="ECO:0000313" key="2">
    <source>
        <dbReference type="EMBL" id="VVM06317.1"/>
    </source>
</evidence>
<name>A0A5E6MJR7_9BACT</name>
<protein>
    <submittedName>
        <fullName evidence="2">DNA-3-methyladenine glycosylase 1</fullName>
        <ecNumber evidence="2">3.2.2.20</ecNumber>
    </submittedName>
</protein>
<evidence type="ECO:0000256" key="1">
    <source>
        <dbReference type="PIRSR" id="PIRSR605019-1"/>
    </source>
</evidence>
<dbReference type="GO" id="GO:0008725">
    <property type="term" value="F:DNA-3-methyladenine glycosylase activity"/>
    <property type="evidence" value="ECO:0007669"/>
    <property type="project" value="UniProtKB-EC"/>
</dbReference>
<proteinExistence type="predicted"/>
<keyword evidence="2" id="KW-0378">Hydrolase</keyword>
<reference evidence="2" key="1">
    <citation type="submission" date="2019-09" db="EMBL/GenBank/DDBJ databases">
        <authorList>
            <person name="Cremers G."/>
        </authorList>
    </citation>
    <scope>NUCLEOTIDE SEQUENCE [LARGE SCALE GENOMIC DNA]</scope>
    <source>
        <strain evidence="2">3B</strain>
    </source>
</reference>
<keyword evidence="1" id="KW-0862">Zinc</keyword>
<keyword evidence="3" id="KW-1185">Reference proteome</keyword>
<comment type="caution">
    <text evidence="2">The sequence shown here is derived from an EMBL/GenBank/DDBJ whole genome shotgun (WGS) entry which is preliminary data.</text>
</comment>
<dbReference type="GO" id="GO:0006284">
    <property type="term" value="P:base-excision repair"/>
    <property type="evidence" value="ECO:0007669"/>
    <property type="project" value="InterPro"/>
</dbReference>
<dbReference type="GO" id="GO:0046872">
    <property type="term" value="F:metal ion binding"/>
    <property type="evidence" value="ECO:0007669"/>
    <property type="project" value="UniProtKB-KW"/>
</dbReference>
<dbReference type="InterPro" id="IPR005019">
    <property type="entry name" value="Adenine_glyco"/>
</dbReference>
<dbReference type="InterPro" id="IPR011257">
    <property type="entry name" value="DNA_glycosylase"/>
</dbReference>
<feature type="binding site" evidence="1">
    <location>
        <position position="45"/>
    </location>
    <ligand>
        <name>Zn(2+)</name>
        <dbReference type="ChEBI" id="CHEBI:29105"/>
    </ligand>
</feature>
<dbReference type="Proteomes" id="UP000381693">
    <property type="component" value="Unassembled WGS sequence"/>
</dbReference>
<feature type="binding site" evidence="1">
    <location>
        <position position="204"/>
    </location>
    <ligand>
        <name>Zn(2+)</name>
        <dbReference type="ChEBI" id="CHEBI:29105"/>
    </ligand>
</feature>
<gene>
    <name evidence="2" type="primary">tag</name>
    <name evidence="2" type="ORF">MAMC_01033</name>
</gene>
<dbReference type="AlphaFoldDB" id="A0A5E6MJR7"/>
<dbReference type="EC" id="3.2.2.20" evidence="2"/>
<dbReference type="InterPro" id="IPR052891">
    <property type="entry name" value="DNA-3mA_glycosylase"/>
</dbReference>